<dbReference type="Proteomes" id="UP001224926">
    <property type="component" value="Chromosome"/>
</dbReference>
<dbReference type="EMBL" id="CP101873">
    <property type="protein sequence ID" value="WMT08454.1"/>
    <property type="molecule type" value="Genomic_DNA"/>
</dbReference>
<dbReference type="AlphaFoldDB" id="A0AAF0PA75"/>
<evidence type="ECO:0000313" key="1">
    <source>
        <dbReference type="EMBL" id="WMT07822.1"/>
    </source>
</evidence>
<evidence type="ECO:0000313" key="3">
    <source>
        <dbReference type="Proteomes" id="UP001224926"/>
    </source>
</evidence>
<evidence type="ECO:0000313" key="2">
    <source>
        <dbReference type="EMBL" id="WMT08454.1"/>
    </source>
</evidence>
<protein>
    <submittedName>
        <fullName evidence="1">Uncharacterized protein</fullName>
    </submittedName>
</protein>
<dbReference type="RefSeq" id="WP_049964234.1">
    <property type="nucleotide sequence ID" value="NZ_CP101873.1"/>
</dbReference>
<dbReference type="EMBL" id="CP101873">
    <property type="protein sequence ID" value="WMT07822.1"/>
    <property type="molecule type" value="Genomic_DNA"/>
</dbReference>
<proteinExistence type="predicted"/>
<accession>A0AAF0PA75</accession>
<organism evidence="1 3">
    <name type="scientific">Natrinema thermotolerans</name>
    <dbReference type="NCBI Taxonomy" id="121872"/>
    <lineage>
        <taxon>Archaea</taxon>
        <taxon>Methanobacteriati</taxon>
        <taxon>Methanobacteriota</taxon>
        <taxon>Stenosarchaea group</taxon>
        <taxon>Halobacteria</taxon>
        <taxon>Halobacteriales</taxon>
        <taxon>Natrialbaceae</taxon>
        <taxon>Natrinema</taxon>
    </lineage>
</organism>
<gene>
    <name evidence="2" type="ORF">NP511_02205</name>
    <name evidence="1" type="ORF">NP511_20920</name>
</gene>
<sequence>MSEAAGADDADAAGALEGETVDGTVLPRSFLVEGSGPVTVVRDQGDVVERTEGEVTISRRLETLEGFATFWNFRDLKNWKRNAIREVLEDHEDDITRYVISDEQLEQWDVQADGRAQAFTGVAETIVDDEVSDDFEAPSQHFLAYVDNPADRDVDEMTLDFAGDLKTSPLWGPGARLAELVVRHANREDLEGHTEALLEEINR</sequence>
<reference evidence="1 3" key="1">
    <citation type="submission" date="2022-07" db="EMBL/GenBank/DDBJ databases">
        <title>Two temperate virus in Haloterrigena jeotgali A29.</title>
        <authorList>
            <person name="Deng X."/>
        </authorList>
    </citation>
    <scope>NUCLEOTIDE SEQUENCE [LARGE SCALE GENOMIC DNA]</scope>
    <source>
        <strain evidence="1 3">A29</strain>
    </source>
</reference>
<dbReference type="GeneID" id="84216458"/>
<keyword evidence="3" id="KW-1185">Reference proteome</keyword>
<dbReference type="GeneID" id="39864094"/>
<name>A0AAF0PA75_9EURY</name>